<evidence type="ECO:0000313" key="1">
    <source>
        <dbReference type="EMBL" id="KAF6165860.1"/>
    </source>
</evidence>
<proteinExistence type="predicted"/>
<sequence>MAQIEIRGLIWDVHFKRAVYNCAGVNSPWGGFQTVVGWIGFTFKFIQSTLL</sequence>
<gene>
    <name evidence="1" type="ORF">GIB67_012757</name>
</gene>
<evidence type="ECO:0000313" key="2">
    <source>
        <dbReference type="Proteomes" id="UP000541444"/>
    </source>
</evidence>
<dbReference type="Proteomes" id="UP000541444">
    <property type="component" value="Unassembled WGS sequence"/>
</dbReference>
<dbReference type="EMBL" id="JACGCM010000816">
    <property type="protein sequence ID" value="KAF6165860.1"/>
    <property type="molecule type" value="Genomic_DNA"/>
</dbReference>
<organism evidence="1 2">
    <name type="scientific">Kingdonia uniflora</name>
    <dbReference type="NCBI Taxonomy" id="39325"/>
    <lineage>
        <taxon>Eukaryota</taxon>
        <taxon>Viridiplantae</taxon>
        <taxon>Streptophyta</taxon>
        <taxon>Embryophyta</taxon>
        <taxon>Tracheophyta</taxon>
        <taxon>Spermatophyta</taxon>
        <taxon>Magnoliopsida</taxon>
        <taxon>Ranunculales</taxon>
        <taxon>Circaeasteraceae</taxon>
        <taxon>Kingdonia</taxon>
    </lineage>
</organism>
<feature type="non-terminal residue" evidence="1">
    <location>
        <position position="51"/>
    </location>
</feature>
<reference evidence="1 2" key="1">
    <citation type="journal article" date="2020" name="IScience">
        <title>Genome Sequencing of the Endangered Kingdonia uniflora (Circaeasteraceae, Ranunculales) Reveals Potential Mechanisms of Evolutionary Specialization.</title>
        <authorList>
            <person name="Sun Y."/>
            <person name="Deng T."/>
            <person name="Zhang A."/>
            <person name="Moore M.J."/>
            <person name="Landis J.B."/>
            <person name="Lin N."/>
            <person name="Zhang H."/>
            <person name="Zhang X."/>
            <person name="Huang J."/>
            <person name="Zhang X."/>
            <person name="Sun H."/>
            <person name="Wang H."/>
        </authorList>
    </citation>
    <scope>NUCLEOTIDE SEQUENCE [LARGE SCALE GENOMIC DNA]</scope>
    <source>
        <strain evidence="1">TB1705</strain>
        <tissue evidence="1">Leaf</tissue>
    </source>
</reference>
<protein>
    <submittedName>
        <fullName evidence="1">Uncharacterized protein</fullName>
    </submittedName>
</protein>
<name>A0A7J7NFT4_9MAGN</name>
<dbReference type="AlphaFoldDB" id="A0A7J7NFT4"/>
<keyword evidence="2" id="KW-1185">Reference proteome</keyword>
<accession>A0A7J7NFT4</accession>
<comment type="caution">
    <text evidence="1">The sequence shown here is derived from an EMBL/GenBank/DDBJ whole genome shotgun (WGS) entry which is preliminary data.</text>
</comment>